<keyword evidence="6 9" id="KW-0812">Transmembrane</keyword>
<evidence type="ECO:0000256" key="4">
    <source>
        <dbReference type="ARBA" id="ARBA00022475"/>
    </source>
</evidence>
<evidence type="ECO:0000256" key="7">
    <source>
        <dbReference type="ARBA" id="ARBA00022989"/>
    </source>
</evidence>
<dbReference type="RefSeq" id="WP_021295339.1">
    <property type="nucleotide sequence ID" value="NZ_AURB01000058.1"/>
</dbReference>
<dbReference type="CDD" id="cd06261">
    <property type="entry name" value="TM_PBP2"/>
    <property type="match status" value="1"/>
</dbReference>
<dbReference type="STRING" id="1356854.N007_20575"/>
<dbReference type="AlphaFoldDB" id="T0DSR2"/>
<sequence length="336" mass="35574">MRRVSSASKAADRVFKVATGICASSPVLFLLAIGIIVIVQSIPTIHYMGWHFMSTIQWNMGSLYGSMIHKNGVSVPSGASYGALVFIVGTVASSVLALIIAIPVSILTAMILAYRVRGPIGFVLSILVEILAGIPSVVVGLWGILVLAPWVSHQFGPFLRSVFGFIPFLGGSTGSGYGLLTSGIVLAMMIVPIITATARDLFRQVPLLAREGGLGLGMTTWETVRYICLPFIKDGLVGAIALGWGRAMGETMAVLMVSGNAINILPHNIYSPISTMAAFIANQLDSAQTDATGMAVHALSEMALVLLVITLFTNLLARFLVNRTTRRRSVKAGANG</sequence>
<dbReference type="KEGG" id="aaco:K1I37_13145"/>
<gene>
    <name evidence="11" type="primary">pstC</name>
    <name evidence="11" type="ORF">K1I37_13145</name>
</gene>
<dbReference type="InterPro" id="IPR011864">
    <property type="entry name" value="Phosphate_PstC"/>
</dbReference>
<dbReference type="OrthoDB" id="9785113at2"/>
<evidence type="ECO:0000256" key="9">
    <source>
        <dbReference type="RuleBase" id="RU363032"/>
    </source>
</evidence>
<dbReference type="SUPFAM" id="SSF161098">
    <property type="entry name" value="MetI-like"/>
    <property type="match status" value="1"/>
</dbReference>
<feature type="transmembrane region" description="Helical" evidence="9">
    <location>
        <begin position="81"/>
        <end position="114"/>
    </location>
</feature>
<reference evidence="12" key="1">
    <citation type="journal article" date="2022" name="G3 (Bethesda)">
        <title>Unveiling the complete genome sequence of Alicyclobacillus acidoterrestris DSM 3922T, a taint-producing strain.</title>
        <authorList>
            <person name="Leonardo I.C."/>
            <person name="Barreto Crespo M.T."/>
            <person name="Gaspar F.B."/>
        </authorList>
    </citation>
    <scope>NUCLEOTIDE SEQUENCE [LARGE SCALE GENOMIC DNA]</scope>
    <source>
        <strain evidence="12">DSM 3922</strain>
    </source>
</reference>
<evidence type="ECO:0000256" key="10">
    <source>
        <dbReference type="RuleBase" id="RU363054"/>
    </source>
</evidence>
<feature type="transmembrane region" description="Helical" evidence="9">
    <location>
        <begin position="302"/>
        <end position="321"/>
    </location>
</feature>
<evidence type="ECO:0000256" key="2">
    <source>
        <dbReference type="ARBA" id="ARBA00007069"/>
    </source>
</evidence>
<evidence type="ECO:0000256" key="8">
    <source>
        <dbReference type="ARBA" id="ARBA00023136"/>
    </source>
</evidence>
<accession>T0DSR2</accession>
<dbReference type="GO" id="GO:0006817">
    <property type="term" value="P:phosphate ion transport"/>
    <property type="evidence" value="ECO:0007669"/>
    <property type="project" value="UniProtKB-KW"/>
</dbReference>
<accession>A0A9E6ZLN4</accession>
<comment type="function">
    <text evidence="10">Part of the binding-protein-dependent transport system for phosphate; probably responsible for the translocation of the substrate across the membrane.</text>
</comment>
<feature type="transmembrane region" description="Helical" evidence="9">
    <location>
        <begin position="177"/>
        <end position="202"/>
    </location>
</feature>
<dbReference type="Gene3D" id="1.10.3720.10">
    <property type="entry name" value="MetI-like"/>
    <property type="match status" value="1"/>
</dbReference>
<dbReference type="Proteomes" id="UP000829401">
    <property type="component" value="Chromosome"/>
</dbReference>
<keyword evidence="8 9" id="KW-0472">Membrane</keyword>
<feature type="transmembrane region" description="Helical" evidence="9">
    <location>
        <begin position="223"/>
        <end position="244"/>
    </location>
</feature>
<dbReference type="PANTHER" id="PTHR30425">
    <property type="entry name" value="PHOSPHATE TRANSPORT SYSTEM PERMEASE PROTEIN PST"/>
    <property type="match status" value="1"/>
</dbReference>
<keyword evidence="3 9" id="KW-0813">Transport</keyword>
<evidence type="ECO:0000313" key="11">
    <source>
        <dbReference type="EMBL" id="UNO47639.1"/>
    </source>
</evidence>
<dbReference type="InterPro" id="IPR000515">
    <property type="entry name" value="MetI-like"/>
</dbReference>
<evidence type="ECO:0000256" key="5">
    <source>
        <dbReference type="ARBA" id="ARBA00022592"/>
    </source>
</evidence>
<feature type="transmembrane region" description="Helical" evidence="9">
    <location>
        <begin position="21"/>
        <end position="42"/>
    </location>
</feature>
<dbReference type="PROSITE" id="PS50928">
    <property type="entry name" value="ABC_TM1"/>
    <property type="match status" value="1"/>
</dbReference>
<dbReference type="NCBIfam" id="TIGR02138">
    <property type="entry name" value="phosphate_pstC"/>
    <property type="match status" value="1"/>
</dbReference>
<proteinExistence type="inferred from homology"/>
<evidence type="ECO:0000313" key="12">
    <source>
        <dbReference type="Proteomes" id="UP000829401"/>
    </source>
</evidence>
<dbReference type="InterPro" id="IPR035906">
    <property type="entry name" value="MetI-like_sf"/>
</dbReference>
<keyword evidence="5 10" id="KW-0592">Phosphate transport</keyword>
<comment type="similarity">
    <text evidence="2 10">Belongs to the binding-protein-dependent transport system permease family. CysTW subfamily.</text>
</comment>
<name>T0DSR2_ALIAG</name>
<comment type="subcellular location">
    <subcellularLocation>
        <location evidence="1 9">Cell membrane</location>
        <topology evidence="1 9">Multi-pass membrane protein</topology>
    </subcellularLocation>
</comment>
<keyword evidence="7 9" id="KW-1133">Transmembrane helix</keyword>
<dbReference type="GO" id="GO:0005315">
    <property type="term" value="F:phosphate transmembrane transporter activity"/>
    <property type="evidence" value="ECO:0007669"/>
    <property type="project" value="InterPro"/>
</dbReference>
<feature type="transmembrane region" description="Helical" evidence="9">
    <location>
        <begin position="126"/>
        <end position="151"/>
    </location>
</feature>
<keyword evidence="12" id="KW-1185">Reference proteome</keyword>
<dbReference type="EMBL" id="CP080467">
    <property type="protein sequence ID" value="UNO47639.1"/>
    <property type="molecule type" value="Genomic_DNA"/>
</dbReference>
<dbReference type="GO" id="GO:0005886">
    <property type="term" value="C:plasma membrane"/>
    <property type="evidence" value="ECO:0007669"/>
    <property type="project" value="UniProtKB-SubCell"/>
</dbReference>
<protein>
    <recommendedName>
        <fullName evidence="10">Phosphate transport system permease protein</fullName>
    </recommendedName>
</protein>
<organism evidence="11 12">
    <name type="scientific">Alicyclobacillus acidoterrestris (strain ATCC 49025 / DSM 3922 / CIP 106132 / NCIMB 13137 / GD3B)</name>
    <dbReference type="NCBI Taxonomy" id="1356854"/>
    <lineage>
        <taxon>Bacteria</taxon>
        <taxon>Bacillati</taxon>
        <taxon>Bacillota</taxon>
        <taxon>Bacilli</taxon>
        <taxon>Bacillales</taxon>
        <taxon>Alicyclobacillaceae</taxon>
        <taxon>Alicyclobacillus</taxon>
    </lineage>
</organism>
<dbReference type="eggNOG" id="COG0573">
    <property type="taxonomic scope" value="Bacteria"/>
</dbReference>
<evidence type="ECO:0000256" key="1">
    <source>
        <dbReference type="ARBA" id="ARBA00004651"/>
    </source>
</evidence>
<evidence type="ECO:0000256" key="6">
    <source>
        <dbReference type="ARBA" id="ARBA00022692"/>
    </source>
</evidence>
<dbReference type="PANTHER" id="PTHR30425:SF1">
    <property type="entry name" value="PHOSPHATE TRANSPORT SYSTEM PERMEASE PROTEIN PSTC"/>
    <property type="match status" value="1"/>
</dbReference>
<keyword evidence="4 10" id="KW-1003">Cell membrane</keyword>
<dbReference type="Pfam" id="PF00528">
    <property type="entry name" value="BPD_transp_1"/>
    <property type="match status" value="1"/>
</dbReference>
<evidence type="ECO:0000256" key="3">
    <source>
        <dbReference type="ARBA" id="ARBA00022448"/>
    </source>
</evidence>
<dbReference type="InterPro" id="IPR051124">
    <property type="entry name" value="Phosphate_Transport_Permease"/>
</dbReference>